<dbReference type="FunCoup" id="A0A369K6L1">
    <property type="interactions" value="86"/>
</dbReference>
<dbReference type="PANTHER" id="PTHR47174:SF1">
    <property type="entry name" value="REDUCED VIABILITY UPON STARVATION PROTEIN 167"/>
    <property type="match status" value="1"/>
</dbReference>
<dbReference type="SUPFAM" id="SSF50044">
    <property type="entry name" value="SH3-domain"/>
    <property type="match status" value="1"/>
</dbReference>
<dbReference type="AlphaFoldDB" id="A0A369K6L1"/>
<feature type="region of interest" description="Disordered" evidence="3">
    <location>
        <begin position="288"/>
        <end position="368"/>
    </location>
</feature>
<feature type="domain" description="BAR" evidence="5">
    <location>
        <begin position="15"/>
        <end position="247"/>
    </location>
</feature>
<dbReference type="InterPro" id="IPR046982">
    <property type="entry name" value="BIN3/RVS161-like"/>
</dbReference>
<dbReference type="InterPro" id="IPR027267">
    <property type="entry name" value="AH/BAR_dom_sf"/>
</dbReference>
<dbReference type="InterPro" id="IPR036028">
    <property type="entry name" value="SH3-like_dom_sf"/>
</dbReference>
<dbReference type="InterPro" id="IPR001452">
    <property type="entry name" value="SH3_domain"/>
</dbReference>
<dbReference type="GO" id="GO:0031097">
    <property type="term" value="C:medial cortex"/>
    <property type="evidence" value="ECO:0007669"/>
    <property type="project" value="TreeGrafter"/>
</dbReference>
<accession>A0A369K6L1</accession>
<dbReference type="GO" id="GO:0030479">
    <property type="term" value="C:actin cortical patch"/>
    <property type="evidence" value="ECO:0007669"/>
    <property type="project" value="TreeGrafter"/>
</dbReference>
<reference evidence="6" key="1">
    <citation type="submission" date="2018-04" db="EMBL/GenBank/DDBJ databases">
        <title>Whole genome sequencing of Hypsizygus marmoreus.</title>
        <authorList>
            <person name="Choi I.-G."/>
            <person name="Min B."/>
            <person name="Kim J.-G."/>
            <person name="Kim S."/>
            <person name="Oh Y.-L."/>
            <person name="Kong W.-S."/>
            <person name="Park H."/>
            <person name="Jeong J."/>
            <person name="Song E.-S."/>
        </authorList>
    </citation>
    <scope>NUCLEOTIDE SEQUENCE [LARGE SCALE GENOMIC DNA]</scope>
    <source>
        <strain evidence="6">51987-8</strain>
    </source>
</reference>
<dbReference type="OrthoDB" id="2159336at2759"/>
<dbReference type="Proteomes" id="UP000076154">
    <property type="component" value="Unassembled WGS sequence"/>
</dbReference>
<protein>
    <recommendedName>
        <fullName evidence="8">BAR-domain-containing protein</fullName>
    </recommendedName>
</protein>
<sequence length="431" mass="47731">MKGLGKAIKRTPFAVTSRIGMAKKSSDPEFDDYHRHFTLMETGAEKLLKDTKAFADAVNLLFTSGAGFATHFALLFQPIVGEHDLIGKHPDASHTIRNVTKYEAAMEEMRALISPELELIESRIVGPTKELQTVMKLIRKTITKREHKLTDYDRFNNSLTKLRDKKEKSLSDEKNLFKLEQDFEMATNEYDYINNALKADLPRFMTLSTQFIDPLFNSFFYMQLNIYYLILEKMNSFADEAKYDITNTPGAQIQQDYETKRTDAWELIEGLGVIKRIISVSKLVQATRSQNGLNRTGSTATASSGGSSSRLPPPASAAAFKKAPPPQPGASSFVPPPPYSPSSSGSGGSAAAAAKRAPPPPPPLKPKPKIVPQIQYVVALYDFAAQADGDLSFNTGDRIEVVERTANTEDWWTGRLNGHQGVFPGNYVQDA</sequence>
<dbReference type="PRINTS" id="PR00452">
    <property type="entry name" value="SH3DOMAIN"/>
</dbReference>
<dbReference type="GO" id="GO:0043332">
    <property type="term" value="C:mating projection tip"/>
    <property type="evidence" value="ECO:0007669"/>
    <property type="project" value="TreeGrafter"/>
</dbReference>
<dbReference type="InParanoid" id="A0A369K6L1"/>
<dbReference type="STRING" id="39966.A0A369K6L1"/>
<dbReference type="Gene3D" id="2.30.30.40">
    <property type="entry name" value="SH3 Domains"/>
    <property type="match status" value="1"/>
</dbReference>
<dbReference type="SUPFAM" id="SSF103657">
    <property type="entry name" value="BAR/IMD domain-like"/>
    <property type="match status" value="1"/>
</dbReference>
<evidence type="ECO:0000256" key="3">
    <source>
        <dbReference type="SAM" id="MobiDB-lite"/>
    </source>
</evidence>
<dbReference type="Gene3D" id="1.20.1270.60">
    <property type="entry name" value="Arfaptin homology (AH) domain/BAR domain"/>
    <property type="match status" value="1"/>
</dbReference>
<name>A0A369K6L1_HYPMA</name>
<organism evidence="6 7">
    <name type="scientific">Hypsizygus marmoreus</name>
    <name type="common">White beech mushroom</name>
    <name type="synonym">Agaricus marmoreus</name>
    <dbReference type="NCBI Taxonomy" id="39966"/>
    <lineage>
        <taxon>Eukaryota</taxon>
        <taxon>Fungi</taxon>
        <taxon>Dikarya</taxon>
        <taxon>Basidiomycota</taxon>
        <taxon>Agaricomycotina</taxon>
        <taxon>Agaricomycetes</taxon>
        <taxon>Agaricomycetidae</taxon>
        <taxon>Agaricales</taxon>
        <taxon>Tricholomatineae</taxon>
        <taxon>Lyophyllaceae</taxon>
        <taxon>Hypsizygus</taxon>
    </lineage>
</organism>
<dbReference type="PROSITE" id="PS50002">
    <property type="entry name" value="SH3"/>
    <property type="match status" value="1"/>
</dbReference>
<dbReference type="GO" id="GO:1990528">
    <property type="term" value="C:Rvs161p-Rvs167p complex"/>
    <property type="evidence" value="ECO:0007669"/>
    <property type="project" value="TreeGrafter"/>
</dbReference>
<keyword evidence="7" id="KW-1185">Reference proteome</keyword>
<dbReference type="Pfam" id="PF00018">
    <property type="entry name" value="SH3_1"/>
    <property type="match status" value="1"/>
</dbReference>
<dbReference type="Pfam" id="PF03114">
    <property type="entry name" value="BAR"/>
    <property type="match status" value="1"/>
</dbReference>
<dbReference type="PANTHER" id="PTHR47174">
    <property type="entry name" value="BRIDGING INTEGRATOR 3"/>
    <property type="match status" value="1"/>
</dbReference>
<evidence type="ECO:0000313" key="7">
    <source>
        <dbReference type="Proteomes" id="UP000076154"/>
    </source>
</evidence>
<feature type="compositionally biased region" description="Pro residues" evidence="3">
    <location>
        <begin position="323"/>
        <end position="340"/>
    </location>
</feature>
<evidence type="ECO:0008006" key="8">
    <source>
        <dbReference type="Google" id="ProtNLM"/>
    </source>
</evidence>
<dbReference type="PROSITE" id="PS51021">
    <property type="entry name" value="BAR"/>
    <property type="match status" value="1"/>
</dbReference>
<evidence type="ECO:0000313" key="6">
    <source>
        <dbReference type="EMBL" id="RDB29212.1"/>
    </source>
</evidence>
<dbReference type="EMBL" id="LUEZ02000010">
    <property type="protein sequence ID" value="RDB29212.1"/>
    <property type="molecule type" value="Genomic_DNA"/>
</dbReference>
<feature type="domain" description="SH3" evidence="4">
    <location>
        <begin position="372"/>
        <end position="431"/>
    </location>
</feature>
<dbReference type="GO" id="GO:0051666">
    <property type="term" value="P:actin cortical patch localization"/>
    <property type="evidence" value="ECO:0007669"/>
    <property type="project" value="InterPro"/>
</dbReference>
<feature type="compositionally biased region" description="Low complexity" evidence="3">
    <location>
        <begin position="296"/>
        <end position="322"/>
    </location>
</feature>
<keyword evidence="1 2" id="KW-0728">SH3 domain</keyword>
<dbReference type="SMART" id="SM00721">
    <property type="entry name" value="BAR"/>
    <property type="match status" value="1"/>
</dbReference>
<evidence type="ECO:0000259" key="4">
    <source>
        <dbReference type="PROSITE" id="PS50002"/>
    </source>
</evidence>
<gene>
    <name evidence="6" type="ORF">Hypma_015066</name>
</gene>
<dbReference type="GO" id="GO:0008289">
    <property type="term" value="F:lipid binding"/>
    <property type="evidence" value="ECO:0007669"/>
    <property type="project" value="TreeGrafter"/>
</dbReference>
<evidence type="ECO:0000259" key="5">
    <source>
        <dbReference type="PROSITE" id="PS51021"/>
    </source>
</evidence>
<dbReference type="GO" id="GO:0097320">
    <property type="term" value="P:plasma membrane tubulation"/>
    <property type="evidence" value="ECO:0007669"/>
    <property type="project" value="TreeGrafter"/>
</dbReference>
<comment type="caution">
    <text evidence="6">The sequence shown here is derived from an EMBL/GenBank/DDBJ whole genome shotgun (WGS) entry which is preliminary data.</text>
</comment>
<dbReference type="CDD" id="cd07599">
    <property type="entry name" value="BAR_Rvs167p"/>
    <property type="match status" value="1"/>
</dbReference>
<dbReference type="FunFam" id="2.30.30.40:FF:000100">
    <property type="entry name" value="SH3 domain-containing YSC84-like protein 1"/>
    <property type="match status" value="1"/>
</dbReference>
<evidence type="ECO:0000256" key="1">
    <source>
        <dbReference type="ARBA" id="ARBA00022443"/>
    </source>
</evidence>
<dbReference type="GO" id="GO:0006897">
    <property type="term" value="P:endocytosis"/>
    <property type="evidence" value="ECO:0007669"/>
    <property type="project" value="InterPro"/>
</dbReference>
<proteinExistence type="predicted"/>
<dbReference type="InterPro" id="IPR004148">
    <property type="entry name" value="BAR_dom"/>
</dbReference>
<evidence type="ECO:0000256" key="2">
    <source>
        <dbReference type="PROSITE-ProRule" id="PRU00192"/>
    </source>
</evidence>
<dbReference type="SMART" id="SM00326">
    <property type="entry name" value="SH3"/>
    <property type="match status" value="1"/>
</dbReference>
<feature type="compositionally biased region" description="Low complexity" evidence="3">
    <location>
        <begin position="341"/>
        <end position="356"/>
    </location>
</feature>